<organism evidence="3 4">
    <name type="scientific">Phytoactinopolyspora halophila</name>
    <dbReference type="NCBI Taxonomy" id="1981511"/>
    <lineage>
        <taxon>Bacteria</taxon>
        <taxon>Bacillati</taxon>
        <taxon>Actinomycetota</taxon>
        <taxon>Actinomycetes</taxon>
        <taxon>Jiangellales</taxon>
        <taxon>Jiangellaceae</taxon>
        <taxon>Phytoactinopolyspora</taxon>
    </lineage>
</organism>
<protein>
    <recommendedName>
        <fullName evidence="5">Gfo/Idh/MocA family oxidoreductase</fullName>
    </recommendedName>
</protein>
<dbReference type="GO" id="GO:0000166">
    <property type="term" value="F:nucleotide binding"/>
    <property type="evidence" value="ECO:0007669"/>
    <property type="project" value="InterPro"/>
</dbReference>
<feature type="domain" description="GFO/IDH/MocA-like oxidoreductase" evidence="2">
    <location>
        <begin position="133"/>
        <end position="259"/>
    </location>
</feature>
<dbReference type="RefSeq" id="WP_112257876.1">
    <property type="nucleotide sequence ID" value="NZ_QMIG01000005.1"/>
</dbReference>
<evidence type="ECO:0000313" key="4">
    <source>
        <dbReference type="Proteomes" id="UP000250462"/>
    </source>
</evidence>
<evidence type="ECO:0000259" key="2">
    <source>
        <dbReference type="Pfam" id="PF22725"/>
    </source>
</evidence>
<dbReference type="Gene3D" id="3.40.50.720">
    <property type="entry name" value="NAD(P)-binding Rossmann-like Domain"/>
    <property type="match status" value="1"/>
</dbReference>
<dbReference type="AlphaFoldDB" id="A0A329QTL5"/>
<keyword evidence="4" id="KW-1185">Reference proteome</keyword>
<sequence length="354" mass="37868">MGDTLSVALIGAGYVSGDHAAAWRAQPGASIRCVVDADPHRARSLAADAGIDEWATDFESLIDRPDIDVVDICLPPRLHLEATVAFLDAGKHVLLEKPFVTSLDEARRLLDAEQNSTTTLMVAENWPYSSVARRVRRLVDDGVLGELFMLRAHNESALYMEHDGALAPALQASSAVGGFTMSAGIHNINLASSLMGGIESIYACSPDRSPSAAPFVERDAAMTARFGNGGVGVMHFTGRSLHLGERRLAFALYGTRGMAEFDILHGRVAFTVDGERTQIEERSPSMGFAEEIAHFCECLAGGATPMTSVRQQLEPLATVLAAYQSMYERREVHPADLLAQAGLSTVGTGGAIDV</sequence>
<evidence type="ECO:0000259" key="1">
    <source>
        <dbReference type="Pfam" id="PF01408"/>
    </source>
</evidence>
<dbReference type="InterPro" id="IPR055170">
    <property type="entry name" value="GFO_IDH_MocA-like_dom"/>
</dbReference>
<dbReference type="OrthoDB" id="9815825at2"/>
<evidence type="ECO:0000313" key="3">
    <source>
        <dbReference type="EMBL" id="RAW15675.1"/>
    </source>
</evidence>
<reference evidence="3 4" key="1">
    <citation type="submission" date="2018-06" db="EMBL/GenBank/DDBJ databases">
        <title>Phytoactinopolyspora halophila sp. nov., a novel halophilic actinomycete isolated from a saline soil in China.</title>
        <authorList>
            <person name="Tang S.-K."/>
        </authorList>
    </citation>
    <scope>NUCLEOTIDE SEQUENCE [LARGE SCALE GENOMIC DNA]</scope>
    <source>
        <strain evidence="3 4">YIM 96934</strain>
    </source>
</reference>
<accession>A0A329QTL5</accession>
<dbReference type="InterPro" id="IPR051450">
    <property type="entry name" value="Gfo/Idh/MocA_Oxidoreductases"/>
</dbReference>
<dbReference type="Proteomes" id="UP000250462">
    <property type="component" value="Unassembled WGS sequence"/>
</dbReference>
<dbReference type="SUPFAM" id="SSF55347">
    <property type="entry name" value="Glyceraldehyde-3-phosphate dehydrogenase-like, C-terminal domain"/>
    <property type="match status" value="1"/>
</dbReference>
<proteinExistence type="predicted"/>
<feature type="domain" description="Gfo/Idh/MocA-like oxidoreductase N-terminal" evidence="1">
    <location>
        <begin position="6"/>
        <end position="123"/>
    </location>
</feature>
<dbReference type="InterPro" id="IPR036291">
    <property type="entry name" value="NAD(P)-bd_dom_sf"/>
</dbReference>
<dbReference type="PANTHER" id="PTHR43377:SF1">
    <property type="entry name" value="BILIVERDIN REDUCTASE A"/>
    <property type="match status" value="1"/>
</dbReference>
<dbReference type="Pfam" id="PF01408">
    <property type="entry name" value="GFO_IDH_MocA"/>
    <property type="match status" value="1"/>
</dbReference>
<gene>
    <name evidence="3" type="ORF">DPM12_08495</name>
</gene>
<comment type="caution">
    <text evidence="3">The sequence shown here is derived from an EMBL/GenBank/DDBJ whole genome shotgun (WGS) entry which is preliminary data.</text>
</comment>
<dbReference type="EMBL" id="QMIG01000005">
    <property type="protein sequence ID" value="RAW15675.1"/>
    <property type="molecule type" value="Genomic_DNA"/>
</dbReference>
<dbReference type="SUPFAM" id="SSF51735">
    <property type="entry name" value="NAD(P)-binding Rossmann-fold domains"/>
    <property type="match status" value="1"/>
</dbReference>
<dbReference type="InterPro" id="IPR000683">
    <property type="entry name" value="Gfo/Idh/MocA-like_OxRdtase_N"/>
</dbReference>
<dbReference type="Pfam" id="PF22725">
    <property type="entry name" value="GFO_IDH_MocA_C3"/>
    <property type="match status" value="1"/>
</dbReference>
<dbReference type="Gene3D" id="3.30.360.10">
    <property type="entry name" value="Dihydrodipicolinate Reductase, domain 2"/>
    <property type="match status" value="1"/>
</dbReference>
<name>A0A329QTL5_9ACTN</name>
<dbReference type="PANTHER" id="PTHR43377">
    <property type="entry name" value="BILIVERDIN REDUCTASE A"/>
    <property type="match status" value="1"/>
</dbReference>
<evidence type="ECO:0008006" key="5">
    <source>
        <dbReference type="Google" id="ProtNLM"/>
    </source>
</evidence>